<reference evidence="2" key="1">
    <citation type="journal article" date="2019" name="Science">
        <title>Mutation of a bHLH transcription factor allowed almond domestication.</title>
        <authorList>
            <person name="Sanchez-Perez R."/>
            <person name="Pavan S."/>
            <person name="Mazzeo R."/>
            <person name="Moldovan C."/>
            <person name="Aiese Cigliano R."/>
            <person name="Del Cueto J."/>
            <person name="Ricciardi F."/>
            <person name="Lotti C."/>
            <person name="Ricciardi L."/>
            <person name="Dicenta F."/>
            <person name="Lopez-Marques R.L."/>
            <person name="Lindberg Moller B."/>
        </authorList>
    </citation>
    <scope>NUCLEOTIDE SEQUENCE</scope>
</reference>
<dbReference type="AlphaFoldDB" id="A0A4Y1S257"/>
<dbReference type="PANTHER" id="PTHR33732">
    <property type="entry name" value="REF/SRPP-LIKE PROTEIN OS05G0151300/LOC_OS05G05940"/>
    <property type="match status" value="1"/>
</dbReference>
<dbReference type="EMBL" id="AP019304">
    <property type="protein sequence ID" value="BBH10412.1"/>
    <property type="molecule type" value="Genomic_DNA"/>
</dbReference>
<protein>
    <submittedName>
        <fullName evidence="2">Rubber elongation factor protein</fullName>
    </submittedName>
</protein>
<sequence length="279" mass="30741">MISIGAGGENGVKAKPIRARNLSETEMRAHMRYPRVIRDLTCKEKTMATASSEKGIEINKEKELKHLGIFRVVAIHTLVCVSNLYDYAKQNSGPLRSTVGTVEGAVTAVVGPVYRKFKGVPDDVLAFLDTKVDQAAGKFDKHAPPLAKQVASQTHVLIQKTLEKGQKFVKEAQTGGPRSAIHYAATEYKQFVLNQSVKLWVGLNQYPSIHKVAEKAAPTAAHWSDKYNRTVKDFTRKGYAIFGYLPLVPIDEISKAVEKGEAKKKEDAAVHVEHSSDSD</sequence>
<gene>
    <name evidence="2" type="ORF">Prudu_023196</name>
</gene>
<comment type="similarity">
    <text evidence="1">Belongs to the REF/SRPP family.</text>
</comment>
<dbReference type="InterPro" id="IPR008802">
    <property type="entry name" value="REF"/>
</dbReference>
<evidence type="ECO:0000313" key="2">
    <source>
        <dbReference type="EMBL" id="BBH10412.1"/>
    </source>
</evidence>
<keyword evidence="2" id="KW-0251">Elongation factor</keyword>
<accession>A0A4Y1S257</accession>
<evidence type="ECO:0000256" key="1">
    <source>
        <dbReference type="ARBA" id="ARBA00009737"/>
    </source>
</evidence>
<dbReference type="Pfam" id="PF05755">
    <property type="entry name" value="REF"/>
    <property type="match status" value="1"/>
</dbReference>
<organism evidence="2">
    <name type="scientific">Prunus dulcis</name>
    <name type="common">Almond</name>
    <name type="synonym">Amygdalus dulcis</name>
    <dbReference type="NCBI Taxonomy" id="3755"/>
    <lineage>
        <taxon>Eukaryota</taxon>
        <taxon>Viridiplantae</taxon>
        <taxon>Streptophyta</taxon>
        <taxon>Embryophyta</taxon>
        <taxon>Tracheophyta</taxon>
        <taxon>Spermatophyta</taxon>
        <taxon>Magnoliopsida</taxon>
        <taxon>eudicotyledons</taxon>
        <taxon>Gunneridae</taxon>
        <taxon>Pentapetalae</taxon>
        <taxon>rosids</taxon>
        <taxon>fabids</taxon>
        <taxon>Rosales</taxon>
        <taxon>Rosaceae</taxon>
        <taxon>Amygdaloideae</taxon>
        <taxon>Amygdaleae</taxon>
        <taxon>Prunus</taxon>
    </lineage>
</organism>
<proteinExistence type="inferred from homology"/>
<name>A0A4Y1S257_PRUDU</name>
<dbReference type="GO" id="GO:0003746">
    <property type="term" value="F:translation elongation factor activity"/>
    <property type="evidence" value="ECO:0007669"/>
    <property type="project" value="UniProtKB-KW"/>
</dbReference>
<dbReference type="PANTHER" id="PTHR33732:SF2">
    <property type="entry name" value="REF_SRPP-LIKE PROTEIN"/>
    <property type="match status" value="1"/>
</dbReference>
<keyword evidence="2" id="KW-0648">Protein biosynthesis</keyword>